<organism evidence="1 2">
    <name type="scientific">Adiantum capillus-veneris</name>
    <name type="common">Maidenhair fern</name>
    <dbReference type="NCBI Taxonomy" id="13818"/>
    <lineage>
        <taxon>Eukaryota</taxon>
        <taxon>Viridiplantae</taxon>
        <taxon>Streptophyta</taxon>
        <taxon>Embryophyta</taxon>
        <taxon>Tracheophyta</taxon>
        <taxon>Polypodiopsida</taxon>
        <taxon>Polypodiidae</taxon>
        <taxon>Polypodiales</taxon>
        <taxon>Pteridineae</taxon>
        <taxon>Pteridaceae</taxon>
        <taxon>Vittarioideae</taxon>
        <taxon>Adiantum</taxon>
    </lineage>
</organism>
<keyword evidence="2" id="KW-1185">Reference proteome</keyword>
<evidence type="ECO:0000313" key="2">
    <source>
        <dbReference type="Proteomes" id="UP000886520"/>
    </source>
</evidence>
<comment type="caution">
    <text evidence="1">The sequence shown here is derived from an EMBL/GenBank/DDBJ whole genome shotgun (WGS) entry which is preliminary data.</text>
</comment>
<reference evidence="1" key="1">
    <citation type="submission" date="2021-01" db="EMBL/GenBank/DDBJ databases">
        <title>Adiantum capillus-veneris genome.</title>
        <authorList>
            <person name="Fang Y."/>
            <person name="Liao Q."/>
        </authorList>
    </citation>
    <scope>NUCLEOTIDE SEQUENCE</scope>
    <source>
        <strain evidence="1">H3</strain>
        <tissue evidence="1">Leaf</tissue>
    </source>
</reference>
<dbReference type="AlphaFoldDB" id="A0A9D4V029"/>
<dbReference type="OrthoDB" id="1931491at2759"/>
<dbReference type="EMBL" id="JABFUD020000007">
    <property type="protein sequence ID" value="KAI5077159.1"/>
    <property type="molecule type" value="Genomic_DNA"/>
</dbReference>
<name>A0A9D4V029_ADICA</name>
<sequence length="170" mass="19536">MHSSSEDNFEARFSHLLLDYSNHENIQHYVSNGWCSKSCVWPECWPKFGHLFPHGDVDITNLVERLWQYVKYTLLDVMINRSALDLLHALVGNARSGSWMGGTLLEFFKQKQQLGELLSHSLDFLFDLSLSKVHGMFIDSGFWTICCVWFKQECNKGTSCSGEAMSMTQD</sequence>
<protein>
    <submittedName>
        <fullName evidence="1">Uncharacterized protein</fullName>
    </submittedName>
</protein>
<accession>A0A9D4V029</accession>
<gene>
    <name evidence="1" type="ORF">GOP47_0006983</name>
</gene>
<dbReference type="Proteomes" id="UP000886520">
    <property type="component" value="Chromosome 7"/>
</dbReference>
<proteinExistence type="predicted"/>
<evidence type="ECO:0000313" key="1">
    <source>
        <dbReference type="EMBL" id="KAI5077159.1"/>
    </source>
</evidence>